<keyword evidence="2" id="KW-1185">Reference proteome</keyword>
<gene>
    <name evidence="1" type="ORF">SAMN04489713_12457</name>
</gene>
<proteinExistence type="predicted"/>
<dbReference type="STRING" id="1993.SAMN04489713_12457"/>
<reference evidence="1 2" key="1">
    <citation type="submission" date="2016-10" db="EMBL/GenBank/DDBJ databases">
        <authorList>
            <person name="de Groot N.N."/>
        </authorList>
    </citation>
    <scope>NUCLEOTIDE SEQUENCE [LARGE SCALE GENOMIC DNA]</scope>
    <source>
        <strain evidence="1 2">DSM 43067</strain>
    </source>
</reference>
<sequence length="203" mass="21912">MIEIGTAKGTGQRVSYPAAFDSSGYFAFDQWPATCSFLTAAEIRSVPPQATKVSHRSSDIKISLIGSSREVTAKGARCTIAFRLPGMNGAVLIDERTAGRRVTALPESELPSGGTNSVEVGDGCAADRTTTEVQCARGRITFKISTPSAYQKRERSSEEKVRYSLAGKIVTFDRESAGGFQKKVAFEREHITIPFAKLIVAKL</sequence>
<evidence type="ECO:0000313" key="1">
    <source>
        <dbReference type="EMBL" id="SFQ21360.1"/>
    </source>
</evidence>
<dbReference type="OrthoDB" id="4183777at2"/>
<dbReference type="Proteomes" id="UP000183413">
    <property type="component" value="Unassembled WGS sequence"/>
</dbReference>
<dbReference type="AlphaFoldDB" id="A0A1I5WNT9"/>
<evidence type="ECO:0000313" key="2">
    <source>
        <dbReference type="Proteomes" id="UP000183413"/>
    </source>
</evidence>
<organism evidence="1 2">
    <name type="scientific">Actinomadura madurae</name>
    <dbReference type="NCBI Taxonomy" id="1993"/>
    <lineage>
        <taxon>Bacteria</taxon>
        <taxon>Bacillati</taxon>
        <taxon>Actinomycetota</taxon>
        <taxon>Actinomycetes</taxon>
        <taxon>Streptosporangiales</taxon>
        <taxon>Thermomonosporaceae</taxon>
        <taxon>Actinomadura</taxon>
    </lineage>
</organism>
<dbReference type="InParanoid" id="A0A1I5WNT9"/>
<dbReference type="EMBL" id="FOVH01000024">
    <property type="protein sequence ID" value="SFQ21360.1"/>
    <property type="molecule type" value="Genomic_DNA"/>
</dbReference>
<name>A0A1I5WNT9_9ACTN</name>
<accession>A0A1I5WNT9</accession>
<protein>
    <submittedName>
        <fullName evidence="1">Uncharacterized protein</fullName>
    </submittedName>
</protein>